<dbReference type="Gene3D" id="3.40.50.720">
    <property type="entry name" value="NAD(P)-binding Rossmann-like Domain"/>
    <property type="match status" value="2"/>
</dbReference>
<dbReference type="GO" id="GO:0016616">
    <property type="term" value="F:oxidoreductase activity, acting on the CH-OH group of donors, NAD or NADP as acceptor"/>
    <property type="evidence" value="ECO:0007669"/>
    <property type="project" value="UniProtKB-ARBA"/>
</dbReference>
<dbReference type="PANTHER" id="PTHR43333:SF1">
    <property type="entry name" value="D-ISOMER SPECIFIC 2-HYDROXYACID DEHYDROGENASE NAD-BINDING DOMAIN-CONTAINING PROTEIN"/>
    <property type="match status" value="1"/>
</dbReference>
<name>A0A849ALY6_9MICO</name>
<dbReference type="InterPro" id="IPR006140">
    <property type="entry name" value="D-isomer_DH_NAD-bd"/>
</dbReference>
<reference evidence="4 5" key="1">
    <citation type="submission" date="2020-05" db="EMBL/GenBank/DDBJ databases">
        <title>Flexivirga sp. ID2601S isolated from air conditioner.</title>
        <authorList>
            <person name="Kim D.H."/>
        </authorList>
    </citation>
    <scope>NUCLEOTIDE SEQUENCE [LARGE SCALE GENOMIC DNA]</scope>
    <source>
        <strain evidence="4 5">ID2601S</strain>
    </source>
</reference>
<accession>A0A849ALY6</accession>
<dbReference type="SUPFAM" id="SSF52283">
    <property type="entry name" value="Formate/glycerate dehydrogenase catalytic domain-like"/>
    <property type="match status" value="1"/>
</dbReference>
<proteinExistence type="predicted"/>
<dbReference type="InterPro" id="IPR036291">
    <property type="entry name" value="NAD(P)-bd_dom_sf"/>
</dbReference>
<evidence type="ECO:0000256" key="2">
    <source>
        <dbReference type="ARBA" id="ARBA00023027"/>
    </source>
</evidence>
<dbReference type="AlphaFoldDB" id="A0A849ALY6"/>
<protein>
    <submittedName>
        <fullName evidence="4">2-hydroxyacid dehydrogenase</fullName>
    </submittedName>
</protein>
<dbReference type="Pfam" id="PF02826">
    <property type="entry name" value="2-Hacid_dh_C"/>
    <property type="match status" value="1"/>
</dbReference>
<feature type="domain" description="D-isomer specific 2-hydroxyacid dehydrogenase NAD-binding" evidence="3">
    <location>
        <begin position="99"/>
        <end position="273"/>
    </location>
</feature>
<dbReference type="Proteomes" id="UP000557772">
    <property type="component" value="Unassembled WGS sequence"/>
</dbReference>
<dbReference type="PROSITE" id="PS00671">
    <property type="entry name" value="D_2_HYDROXYACID_DH_3"/>
    <property type="match status" value="1"/>
</dbReference>
<comment type="caution">
    <text evidence="4">The sequence shown here is derived from an EMBL/GenBank/DDBJ whole genome shotgun (WGS) entry which is preliminary data.</text>
</comment>
<organism evidence="4 5">
    <name type="scientific">Flexivirga aerilata</name>
    <dbReference type="NCBI Taxonomy" id="1656889"/>
    <lineage>
        <taxon>Bacteria</taxon>
        <taxon>Bacillati</taxon>
        <taxon>Actinomycetota</taxon>
        <taxon>Actinomycetes</taxon>
        <taxon>Micrococcales</taxon>
        <taxon>Dermacoccaceae</taxon>
        <taxon>Flexivirga</taxon>
    </lineage>
</organism>
<evidence type="ECO:0000313" key="4">
    <source>
        <dbReference type="EMBL" id="NNG39380.1"/>
    </source>
</evidence>
<evidence type="ECO:0000259" key="3">
    <source>
        <dbReference type="Pfam" id="PF02826"/>
    </source>
</evidence>
<evidence type="ECO:0000313" key="5">
    <source>
        <dbReference type="Proteomes" id="UP000557772"/>
    </source>
</evidence>
<keyword evidence="5" id="KW-1185">Reference proteome</keyword>
<dbReference type="EMBL" id="JABENB010000001">
    <property type="protein sequence ID" value="NNG39380.1"/>
    <property type="molecule type" value="Genomic_DNA"/>
</dbReference>
<gene>
    <name evidence="4" type="ORF">HJ588_08835</name>
</gene>
<evidence type="ECO:0000256" key="1">
    <source>
        <dbReference type="ARBA" id="ARBA00023002"/>
    </source>
</evidence>
<dbReference type="SUPFAM" id="SSF51735">
    <property type="entry name" value="NAD(P)-binding Rossmann-fold domains"/>
    <property type="match status" value="1"/>
</dbReference>
<dbReference type="PANTHER" id="PTHR43333">
    <property type="entry name" value="2-HACID_DH_C DOMAIN-CONTAINING PROTEIN"/>
    <property type="match status" value="1"/>
</dbReference>
<keyword evidence="2" id="KW-0520">NAD</keyword>
<keyword evidence="1" id="KW-0560">Oxidoreductase</keyword>
<dbReference type="GO" id="GO:0051287">
    <property type="term" value="F:NAD binding"/>
    <property type="evidence" value="ECO:0007669"/>
    <property type="project" value="InterPro"/>
</dbReference>
<dbReference type="InterPro" id="IPR029753">
    <property type="entry name" value="D-isomer_DH_CS"/>
</dbReference>
<dbReference type="RefSeq" id="WP_171154081.1">
    <property type="nucleotide sequence ID" value="NZ_JABENB010000001.1"/>
</dbReference>
<dbReference type="CDD" id="cd12166">
    <property type="entry name" value="2-Hacid_dh_7"/>
    <property type="match status" value="1"/>
</dbReference>
<sequence length="305" mass="32964">MVVVSIAEQEWVEPLRDVAGVEVVHWDLKSDAPRDDIEVVVPPYMSNPKRLERLAGLPKLRAVQLVTAGYEHAVPYLPDGVQLANGRGIHDTSTAELAVGLAIAAERGIPEAVRAQEDGDWLRMAGRPSLADRHALVIGYGSIGRALAQRLLAFEVEVTAVASTPREGDDLVDRVHGIDELPTLLPQHDVVFLIVPLTETTRHLVDAQFLAAMPPNALLVNVARGGVVDTDALVEACAEGRVRAALDVTDPEPLPQDHPLWRTRGVLITPHVGGATTAFAPRALRFLRDELGGYAAGRPLRNTVR</sequence>